<evidence type="ECO:0000313" key="8">
    <source>
        <dbReference type="EMBL" id="PKS11621.1"/>
    </source>
</evidence>
<organism evidence="8 9">
    <name type="scientific">Lomentospora prolificans</name>
    <dbReference type="NCBI Taxonomy" id="41688"/>
    <lineage>
        <taxon>Eukaryota</taxon>
        <taxon>Fungi</taxon>
        <taxon>Dikarya</taxon>
        <taxon>Ascomycota</taxon>
        <taxon>Pezizomycotina</taxon>
        <taxon>Sordariomycetes</taxon>
        <taxon>Hypocreomycetidae</taxon>
        <taxon>Microascales</taxon>
        <taxon>Microascaceae</taxon>
        <taxon>Lomentospora</taxon>
    </lineage>
</organism>
<keyword evidence="4" id="KW-0539">Nucleus</keyword>
<feature type="domain" description="Myb-like" evidence="6">
    <location>
        <begin position="58"/>
        <end position="105"/>
    </location>
</feature>
<reference evidence="8 9" key="1">
    <citation type="journal article" date="2017" name="G3 (Bethesda)">
        <title>First Draft Genome Sequence of the Pathogenic Fungus Lomentospora prolificans (Formerly Scedosporium prolificans).</title>
        <authorList>
            <person name="Luo R."/>
            <person name="Zimin A."/>
            <person name="Workman R."/>
            <person name="Fan Y."/>
            <person name="Pertea G."/>
            <person name="Grossman N."/>
            <person name="Wear M.P."/>
            <person name="Jia B."/>
            <person name="Miller H."/>
            <person name="Casadevall A."/>
            <person name="Timp W."/>
            <person name="Zhang S.X."/>
            <person name="Salzberg S.L."/>
        </authorList>
    </citation>
    <scope>NUCLEOTIDE SEQUENCE [LARGE SCALE GENOMIC DNA]</scope>
    <source>
        <strain evidence="8 9">JHH-5317</strain>
    </source>
</reference>
<dbReference type="InterPro" id="IPR001005">
    <property type="entry name" value="SANT/Myb"/>
</dbReference>
<feature type="domain" description="Myb-like" evidence="6">
    <location>
        <begin position="6"/>
        <end position="57"/>
    </location>
</feature>
<dbReference type="InParanoid" id="A0A2N3NGU9"/>
<evidence type="ECO:0000256" key="4">
    <source>
        <dbReference type="ARBA" id="ARBA00023242"/>
    </source>
</evidence>
<dbReference type="GO" id="GO:1902806">
    <property type="term" value="P:regulation of cell cycle G1/S phase transition"/>
    <property type="evidence" value="ECO:0007669"/>
    <property type="project" value="UniProtKB-ARBA"/>
</dbReference>
<dbReference type="Pfam" id="PF00249">
    <property type="entry name" value="Myb_DNA-binding"/>
    <property type="match status" value="2"/>
</dbReference>
<dbReference type="GO" id="GO:1901002">
    <property type="term" value="P:positive regulation of response to salt stress"/>
    <property type="evidence" value="ECO:0007669"/>
    <property type="project" value="UniProtKB-ARBA"/>
</dbReference>
<dbReference type="GO" id="GO:0000278">
    <property type="term" value="P:mitotic cell cycle"/>
    <property type="evidence" value="ECO:0007669"/>
    <property type="project" value="TreeGrafter"/>
</dbReference>
<feature type="domain" description="HTH myb-type" evidence="7">
    <location>
        <begin position="68"/>
        <end position="112"/>
    </location>
</feature>
<evidence type="ECO:0000256" key="2">
    <source>
        <dbReference type="ARBA" id="ARBA00022737"/>
    </source>
</evidence>
<dbReference type="GO" id="GO:0000981">
    <property type="term" value="F:DNA-binding transcription factor activity, RNA polymerase II-specific"/>
    <property type="evidence" value="ECO:0007669"/>
    <property type="project" value="TreeGrafter"/>
</dbReference>
<feature type="domain" description="HTH myb-type" evidence="7">
    <location>
        <begin position="6"/>
        <end position="61"/>
    </location>
</feature>
<dbReference type="SUPFAM" id="SSF46689">
    <property type="entry name" value="Homeodomain-like"/>
    <property type="match status" value="1"/>
</dbReference>
<dbReference type="PANTHER" id="PTHR45614:SF25">
    <property type="entry name" value="MYB PROTEIN"/>
    <property type="match status" value="1"/>
</dbReference>
<dbReference type="InterPro" id="IPR050560">
    <property type="entry name" value="MYB_TF"/>
</dbReference>
<name>A0A2N3NGU9_9PEZI</name>
<dbReference type="GO" id="GO:0050891">
    <property type="term" value="P:multicellular organismal-level water homeostasis"/>
    <property type="evidence" value="ECO:0007669"/>
    <property type="project" value="UniProtKB-ARBA"/>
</dbReference>
<dbReference type="Proteomes" id="UP000233524">
    <property type="component" value="Unassembled WGS sequence"/>
</dbReference>
<keyword evidence="3" id="KW-0238">DNA-binding</keyword>
<keyword evidence="2" id="KW-0677">Repeat</keyword>
<dbReference type="GO" id="GO:0032875">
    <property type="term" value="P:regulation of DNA endoreduplication"/>
    <property type="evidence" value="ECO:0007669"/>
    <property type="project" value="UniProtKB-ARBA"/>
</dbReference>
<dbReference type="STRING" id="41688.A0A2N3NGU9"/>
<dbReference type="GO" id="GO:0045944">
    <property type="term" value="P:positive regulation of transcription by RNA polymerase II"/>
    <property type="evidence" value="ECO:0007669"/>
    <property type="project" value="TreeGrafter"/>
</dbReference>
<dbReference type="PROSITE" id="PS50090">
    <property type="entry name" value="MYB_LIKE"/>
    <property type="match status" value="2"/>
</dbReference>
<dbReference type="AlphaFoldDB" id="A0A2N3NGU9"/>
<evidence type="ECO:0000259" key="7">
    <source>
        <dbReference type="PROSITE" id="PS51294"/>
    </source>
</evidence>
<protein>
    <submittedName>
        <fullName evidence="8">Uncharacterized protein</fullName>
    </submittedName>
</protein>
<dbReference type="PANTHER" id="PTHR45614">
    <property type="entry name" value="MYB PROTEIN-RELATED"/>
    <property type="match status" value="1"/>
</dbReference>
<comment type="caution">
    <text evidence="8">The sequence shown here is derived from an EMBL/GenBank/DDBJ whole genome shotgun (WGS) entry which is preliminary data.</text>
</comment>
<dbReference type="InterPro" id="IPR017930">
    <property type="entry name" value="Myb_dom"/>
</dbReference>
<dbReference type="GO" id="GO:0033993">
    <property type="term" value="P:response to lipid"/>
    <property type="evidence" value="ECO:0007669"/>
    <property type="project" value="UniProtKB-ARBA"/>
</dbReference>
<keyword evidence="9" id="KW-1185">Reference proteome</keyword>
<proteinExistence type="predicted"/>
<dbReference type="Gene3D" id="1.10.10.60">
    <property type="entry name" value="Homeodomain-like"/>
    <property type="match status" value="2"/>
</dbReference>
<dbReference type="GO" id="GO:1902584">
    <property type="term" value="P:positive regulation of response to water deprivation"/>
    <property type="evidence" value="ECO:0007669"/>
    <property type="project" value="UniProtKB-ARBA"/>
</dbReference>
<dbReference type="SMART" id="SM00717">
    <property type="entry name" value="SANT"/>
    <property type="match status" value="2"/>
</dbReference>
<evidence type="ECO:0000256" key="3">
    <source>
        <dbReference type="ARBA" id="ARBA00023125"/>
    </source>
</evidence>
<dbReference type="PROSITE" id="PS51294">
    <property type="entry name" value="HTH_MYB"/>
    <property type="match status" value="2"/>
</dbReference>
<dbReference type="EMBL" id="NLAX01000006">
    <property type="protein sequence ID" value="PKS11621.1"/>
    <property type="molecule type" value="Genomic_DNA"/>
</dbReference>
<evidence type="ECO:0000256" key="1">
    <source>
        <dbReference type="ARBA" id="ARBA00004123"/>
    </source>
</evidence>
<dbReference type="InterPro" id="IPR009057">
    <property type="entry name" value="Homeodomain-like_sf"/>
</dbReference>
<feature type="region of interest" description="Disordered" evidence="5">
    <location>
        <begin position="129"/>
        <end position="283"/>
    </location>
</feature>
<dbReference type="GO" id="GO:2000037">
    <property type="term" value="P:regulation of stomatal complex patterning"/>
    <property type="evidence" value="ECO:0007669"/>
    <property type="project" value="UniProtKB-ARBA"/>
</dbReference>
<sequence>MASSLQPTLRRGPWSSQEDQMLLKLVDSHGPSNWVVIAHSLGTRSAKQCRERYHQNLKPTLDHSPIRPEEAEIIEKLVSQIGHRWAEIARRLPGRSDNTVKNWWNGKQNKLSRHEQLKAAYTTRYRSPPALPDQEYGHAAHSHGVHGALHPPSLSSTDGKSFAGSAALPDPTSHFDYMGLSSPKSTKSLERETMNSSAYSSPFAGGGPTRSLSPRTNPEPGLQLPPIQSWEEPRHRRPAISLADQLPGIHTVLPTSPRGKNQKEDETPNASDSKMAMASLICR</sequence>
<dbReference type="CDD" id="cd00167">
    <property type="entry name" value="SANT"/>
    <property type="match status" value="2"/>
</dbReference>
<evidence type="ECO:0000313" key="9">
    <source>
        <dbReference type="Proteomes" id="UP000233524"/>
    </source>
</evidence>
<dbReference type="GO" id="GO:0000978">
    <property type="term" value="F:RNA polymerase II cis-regulatory region sequence-specific DNA binding"/>
    <property type="evidence" value="ECO:0007669"/>
    <property type="project" value="TreeGrafter"/>
</dbReference>
<evidence type="ECO:0000256" key="5">
    <source>
        <dbReference type="SAM" id="MobiDB-lite"/>
    </source>
</evidence>
<dbReference type="GO" id="GO:0005634">
    <property type="term" value="C:nucleus"/>
    <property type="evidence" value="ECO:0007669"/>
    <property type="project" value="UniProtKB-SubCell"/>
</dbReference>
<dbReference type="VEuPathDB" id="FungiDB:jhhlp_001772"/>
<accession>A0A2N3NGU9</accession>
<gene>
    <name evidence="8" type="ORF">jhhlp_001772</name>
</gene>
<evidence type="ECO:0000259" key="6">
    <source>
        <dbReference type="PROSITE" id="PS50090"/>
    </source>
</evidence>
<dbReference type="OrthoDB" id="2143914at2759"/>
<dbReference type="FunFam" id="1.10.10.60:FF:000355">
    <property type="entry name" value="Transcription factor MYB124"/>
    <property type="match status" value="1"/>
</dbReference>
<comment type="subcellular location">
    <subcellularLocation>
        <location evidence="1">Nucleus</location>
    </subcellularLocation>
</comment>